<gene>
    <name evidence="2" type="ORF">ACFOHL_02310</name>
</gene>
<sequence>MIVIRISQKVISRPAISEQRLSMTRHEKVGYELKTLYRDGTTHVFFDSPDFIGKLAALVPSPRFHLTRFFGVFVPNSHLRAQVTASQRGKTVLN</sequence>
<dbReference type="InterPro" id="IPR007069">
    <property type="entry name" value="Transposase_32"/>
</dbReference>
<comment type="caution">
    <text evidence="2">The sequence shown here is derived from an EMBL/GenBank/DDBJ whole genome shotgun (WGS) entry which is preliminary data.</text>
</comment>
<keyword evidence="3" id="KW-1185">Reference proteome</keyword>
<evidence type="ECO:0000259" key="1">
    <source>
        <dbReference type="Pfam" id="PF04986"/>
    </source>
</evidence>
<proteinExistence type="predicted"/>
<protein>
    <submittedName>
        <fullName evidence="2">Transposase</fullName>
    </submittedName>
</protein>
<evidence type="ECO:0000313" key="3">
    <source>
        <dbReference type="Proteomes" id="UP001595478"/>
    </source>
</evidence>
<accession>A0ABV7FM78</accession>
<evidence type="ECO:0000313" key="2">
    <source>
        <dbReference type="EMBL" id="MFC3120444.1"/>
    </source>
</evidence>
<dbReference type="RefSeq" id="WP_376918948.1">
    <property type="nucleotide sequence ID" value="NZ_JBHRSW010000005.1"/>
</dbReference>
<dbReference type="Proteomes" id="UP001595478">
    <property type="component" value="Unassembled WGS sequence"/>
</dbReference>
<name>A0ABV7FM78_9ALTE</name>
<feature type="domain" description="Transposase IS801/IS1294" evidence="1">
    <location>
        <begin position="11"/>
        <end position="74"/>
    </location>
</feature>
<organism evidence="2 3">
    <name type="scientific">Agaribacter flavus</name>
    <dbReference type="NCBI Taxonomy" id="1902781"/>
    <lineage>
        <taxon>Bacteria</taxon>
        <taxon>Pseudomonadati</taxon>
        <taxon>Pseudomonadota</taxon>
        <taxon>Gammaproteobacteria</taxon>
        <taxon>Alteromonadales</taxon>
        <taxon>Alteromonadaceae</taxon>
        <taxon>Agaribacter</taxon>
    </lineage>
</organism>
<reference evidence="3" key="1">
    <citation type="journal article" date="2019" name="Int. J. Syst. Evol. Microbiol.">
        <title>The Global Catalogue of Microorganisms (GCM) 10K type strain sequencing project: providing services to taxonomists for standard genome sequencing and annotation.</title>
        <authorList>
            <consortium name="The Broad Institute Genomics Platform"/>
            <consortium name="The Broad Institute Genome Sequencing Center for Infectious Disease"/>
            <person name="Wu L."/>
            <person name="Ma J."/>
        </authorList>
    </citation>
    <scope>NUCLEOTIDE SEQUENCE [LARGE SCALE GENOMIC DNA]</scope>
    <source>
        <strain evidence="3">KCTC 52473</strain>
    </source>
</reference>
<dbReference type="Pfam" id="PF04986">
    <property type="entry name" value="Y2_Tnp"/>
    <property type="match status" value="1"/>
</dbReference>
<dbReference type="EMBL" id="JBHRSW010000005">
    <property type="protein sequence ID" value="MFC3120444.1"/>
    <property type="molecule type" value="Genomic_DNA"/>
</dbReference>